<dbReference type="Proteomes" id="UP001417504">
    <property type="component" value="Unassembled WGS sequence"/>
</dbReference>
<gene>
    <name evidence="1" type="ORF">Sjap_006431</name>
</gene>
<comment type="caution">
    <text evidence="1">The sequence shown here is derived from an EMBL/GenBank/DDBJ whole genome shotgun (WGS) entry which is preliminary data.</text>
</comment>
<sequence>MKNEEVEWRFKLSKTMNMASEIKPIIRLDLGDSVDWASHTNSRLLSAPCPAFDTLLEAFLNVIDEHISCVIRGGGGGSFGVILASKIKLVPVPKSVTVFTMSRDLEHGATALVHKWQHISHKLPKDLYIKERIDKAVASQAIDDVFVIP</sequence>
<dbReference type="Gene3D" id="3.30.465.10">
    <property type="match status" value="1"/>
</dbReference>
<dbReference type="Gene3D" id="3.40.462.20">
    <property type="match status" value="1"/>
</dbReference>
<protein>
    <submittedName>
        <fullName evidence="1">Uncharacterized protein</fullName>
    </submittedName>
</protein>
<accession>A0AAP0PIX0</accession>
<proteinExistence type="predicted"/>
<evidence type="ECO:0000313" key="1">
    <source>
        <dbReference type="EMBL" id="KAK9146528.1"/>
    </source>
</evidence>
<dbReference type="InterPro" id="IPR016169">
    <property type="entry name" value="FAD-bd_PCMH_sub2"/>
</dbReference>
<dbReference type="AlphaFoldDB" id="A0AAP0PIX0"/>
<reference evidence="1 2" key="1">
    <citation type="submission" date="2024-01" db="EMBL/GenBank/DDBJ databases">
        <title>Genome assemblies of Stephania.</title>
        <authorList>
            <person name="Yang L."/>
        </authorList>
    </citation>
    <scope>NUCLEOTIDE SEQUENCE [LARGE SCALE GENOMIC DNA]</scope>
    <source>
        <strain evidence="1">QJT</strain>
        <tissue evidence="1">Leaf</tissue>
    </source>
</reference>
<name>A0AAP0PIX0_9MAGN</name>
<dbReference type="EMBL" id="JBBNAE010000002">
    <property type="protein sequence ID" value="KAK9146528.1"/>
    <property type="molecule type" value="Genomic_DNA"/>
</dbReference>
<keyword evidence="2" id="KW-1185">Reference proteome</keyword>
<evidence type="ECO:0000313" key="2">
    <source>
        <dbReference type="Proteomes" id="UP001417504"/>
    </source>
</evidence>
<organism evidence="1 2">
    <name type="scientific">Stephania japonica</name>
    <dbReference type="NCBI Taxonomy" id="461633"/>
    <lineage>
        <taxon>Eukaryota</taxon>
        <taxon>Viridiplantae</taxon>
        <taxon>Streptophyta</taxon>
        <taxon>Embryophyta</taxon>
        <taxon>Tracheophyta</taxon>
        <taxon>Spermatophyta</taxon>
        <taxon>Magnoliopsida</taxon>
        <taxon>Ranunculales</taxon>
        <taxon>Menispermaceae</taxon>
        <taxon>Menispermoideae</taxon>
        <taxon>Cissampelideae</taxon>
        <taxon>Stephania</taxon>
    </lineage>
</organism>
<dbReference type="PANTHER" id="PTHR32448">
    <property type="entry name" value="OS08G0158400 PROTEIN"/>
    <property type="match status" value="1"/>
</dbReference>